<organism evidence="3 4">
    <name type="scientific">Tetradesmus obliquus</name>
    <name type="common">Green alga</name>
    <name type="synonym">Acutodesmus obliquus</name>
    <dbReference type="NCBI Taxonomy" id="3088"/>
    <lineage>
        <taxon>Eukaryota</taxon>
        <taxon>Viridiplantae</taxon>
        <taxon>Chlorophyta</taxon>
        <taxon>core chlorophytes</taxon>
        <taxon>Chlorophyceae</taxon>
        <taxon>CS clade</taxon>
        <taxon>Sphaeropleales</taxon>
        <taxon>Scenedesmaceae</taxon>
        <taxon>Tetradesmus</taxon>
    </lineage>
</organism>
<dbReference type="Gene3D" id="3.30.900.10">
    <property type="entry name" value="HORMA domain"/>
    <property type="match status" value="1"/>
</dbReference>
<sequence length="259" mass="27025">MQRDDAVNSALCDAVLEFLSATVHTVLKARSIYSPELFENRRLYGISVSQCRHPDVCLYVGTVLGNLKPLLANDTLQELVVAFYDNLGQLVSKVSFIIQGFNAAAAPPDWSGLEPAFRSALLRLHFSDNLLRPLPEGSTFELLAVATSRAGVNPQVFLEEPSTQAVLLQQPATGLPLNSCSLPGVLSMQVVLEEGPAAAAAAAATQTGSEAAAAAAAAGTSAGAAASQAGQGEEGLPQLQLRLPGSGQLLSQSQEVEDD</sequence>
<feature type="domain" description="HORMA" evidence="2">
    <location>
        <begin position="9"/>
        <end position="192"/>
    </location>
</feature>
<dbReference type="GO" id="GO:0016035">
    <property type="term" value="C:zeta DNA polymerase complex"/>
    <property type="evidence" value="ECO:0007669"/>
    <property type="project" value="TreeGrafter"/>
</dbReference>
<gene>
    <name evidence="3" type="ORF">BQ4739_LOCUS1957</name>
</gene>
<name>A0A383V794_TETOB</name>
<protein>
    <recommendedName>
        <fullName evidence="2">HORMA domain-containing protein</fullName>
    </recommendedName>
</protein>
<dbReference type="InterPro" id="IPR036570">
    <property type="entry name" value="HORMA_dom_sf"/>
</dbReference>
<evidence type="ECO:0000256" key="1">
    <source>
        <dbReference type="SAM" id="MobiDB-lite"/>
    </source>
</evidence>
<dbReference type="PANTHER" id="PTHR11842">
    <property type="entry name" value="MITOTIC SPINDLE ASSEMBLY CHECKPOINT PROTEIN MAD2"/>
    <property type="match status" value="1"/>
</dbReference>
<dbReference type="PANTHER" id="PTHR11842:SF10">
    <property type="entry name" value="MITOTIC SPINDLE ASSEMBLY CHECKPOINT PROTEIN MAD2B"/>
    <property type="match status" value="1"/>
</dbReference>
<accession>A0A383V794</accession>
<dbReference type="InterPro" id="IPR045091">
    <property type="entry name" value="Mad2-like"/>
</dbReference>
<evidence type="ECO:0000259" key="2">
    <source>
        <dbReference type="PROSITE" id="PS50815"/>
    </source>
</evidence>
<dbReference type="Proteomes" id="UP000256970">
    <property type="component" value="Unassembled WGS sequence"/>
</dbReference>
<dbReference type="EMBL" id="FNXT01000146">
    <property type="protein sequence ID" value="SZX61468.1"/>
    <property type="molecule type" value="Genomic_DNA"/>
</dbReference>
<evidence type="ECO:0000313" key="3">
    <source>
        <dbReference type="EMBL" id="SZX61468.1"/>
    </source>
</evidence>
<dbReference type="AlphaFoldDB" id="A0A383V794"/>
<evidence type="ECO:0000313" key="4">
    <source>
        <dbReference type="Proteomes" id="UP000256970"/>
    </source>
</evidence>
<feature type="compositionally biased region" description="Polar residues" evidence="1">
    <location>
        <begin position="248"/>
        <end position="259"/>
    </location>
</feature>
<feature type="region of interest" description="Disordered" evidence="1">
    <location>
        <begin position="212"/>
        <end position="259"/>
    </location>
</feature>
<reference evidence="3 4" key="1">
    <citation type="submission" date="2016-10" db="EMBL/GenBank/DDBJ databases">
        <authorList>
            <person name="Cai Z."/>
        </authorList>
    </citation>
    <scope>NUCLEOTIDE SEQUENCE [LARGE SCALE GENOMIC DNA]</scope>
</reference>
<dbReference type="PROSITE" id="PS50815">
    <property type="entry name" value="HORMA"/>
    <property type="match status" value="1"/>
</dbReference>
<keyword evidence="4" id="KW-1185">Reference proteome</keyword>
<dbReference type="InterPro" id="IPR003511">
    <property type="entry name" value="HORMA_dom"/>
</dbReference>
<feature type="compositionally biased region" description="Low complexity" evidence="1">
    <location>
        <begin position="212"/>
        <end position="235"/>
    </location>
</feature>
<dbReference type="STRING" id="3088.A0A383V794"/>
<dbReference type="SUPFAM" id="SSF56019">
    <property type="entry name" value="The spindle assembly checkpoint protein mad2"/>
    <property type="match status" value="1"/>
</dbReference>
<proteinExistence type="predicted"/>